<dbReference type="AlphaFoldDB" id="A0A4Y3KEY3"/>
<organism evidence="2 3">
    <name type="scientific">Cellulomonas uda</name>
    <dbReference type="NCBI Taxonomy" id="1714"/>
    <lineage>
        <taxon>Bacteria</taxon>
        <taxon>Bacillati</taxon>
        <taxon>Actinomycetota</taxon>
        <taxon>Actinomycetes</taxon>
        <taxon>Micrococcales</taxon>
        <taxon>Cellulomonadaceae</taxon>
        <taxon>Cellulomonas</taxon>
    </lineage>
</organism>
<feature type="chain" id="PRO_5038568356" description="CBM6 domain-containing protein" evidence="1">
    <location>
        <begin position="31"/>
        <end position="192"/>
    </location>
</feature>
<dbReference type="Proteomes" id="UP000315842">
    <property type="component" value="Unassembled WGS sequence"/>
</dbReference>
<keyword evidence="1" id="KW-0732">Signal</keyword>
<accession>A0A4Y3KEY3</accession>
<evidence type="ECO:0000256" key="1">
    <source>
        <dbReference type="SAM" id="SignalP"/>
    </source>
</evidence>
<keyword evidence="3" id="KW-1185">Reference proteome</keyword>
<evidence type="ECO:0000313" key="2">
    <source>
        <dbReference type="EMBL" id="GEA81605.1"/>
    </source>
</evidence>
<gene>
    <name evidence="2" type="ORF">CUD01_20490</name>
</gene>
<sequence>MKKSTSAAVGISTVMLLGLGAAVLAPSYGASGDDDAAATKPQSATINATTSPKVCDGGVQKRLQARTQVEPFTFAGTAGADRNVPGAGVVVYGPATGYDTLLITFSAETYYTGTGWLGLEVHDNNVPIQPYANNGSPYAFTSEAKYTGNSVQFCTKVKKGTHRIQVKVNTTGDATTDSGWIDDWTLSVLRFE</sequence>
<dbReference type="EMBL" id="BJLP01000033">
    <property type="protein sequence ID" value="GEA81605.1"/>
    <property type="molecule type" value="Genomic_DNA"/>
</dbReference>
<evidence type="ECO:0000313" key="3">
    <source>
        <dbReference type="Proteomes" id="UP000315842"/>
    </source>
</evidence>
<evidence type="ECO:0008006" key="4">
    <source>
        <dbReference type="Google" id="ProtNLM"/>
    </source>
</evidence>
<proteinExistence type="predicted"/>
<protein>
    <recommendedName>
        <fullName evidence="4">CBM6 domain-containing protein</fullName>
    </recommendedName>
</protein>
<reference evidence="2 3" key="1">
    <citation type="submission" date="2019-06" db="EMBL/GenBank/DDBJ databases">
        <title>Whole genome shotgun sequence of Cellulomonas uda NBRC 3747.</title>
        <authorList>
            <person name="Hosoyama A."/>
            <person name="Uohara A."/>
            <person name="Ohji S."/>
            <person name="Ichikawa N."/>
        </authorList>
    </citation>
    <scope>NUCLEOTIDE SEQUENCE [LARGE SCALE GENOMIC DNA]</scope>
    <source>
        <strain evidence="2 3">NBRC 3747</strain>
    </source>
</reference>
<feature type="signal peptide" evidence="1">
    <location>
        <begin position="1"/>
        <end position="30"/>
    </location>
</feature>
<dbReference type="RefSeq" id="WP_141320899.1">
    <property type="nucleotide sequence ID" value="NZ_BJLP01000033.1"/>
</dbReference>
<name>A0A4Y3KEY3_CELUD</name>
<comment type="caution">
    <text evidence="2">The sequence shown here is derived from an EMBL/GenBank/DDBJ whole genome shotgun (WGS) entry which is preliminary data.</text>
</comment>